<dbReference type="FunFam" id="3.90.550.20:FF:000004">
    <property type="entry name" value="Glycosyltransferase family 32 protein"/>
    <property type="match status" value="1"/>
</dbReference>
<keyword evidence="6" id="KW-1185">Reference proteome</keyword>
<dbReference type="Proteomes" id="UP000799437">
    <property type="component" value="Unassembled WGS sequence"/>
</dbReference>
<feature type="region of interest" description="Disordered" evidence="3">
    <location>
        <begin position="406"/>
        <end position="464"/>
    </location>
</feature>
<evidence type="ECO:0000313" key="5">
    <source>
        <dbReference type="EMBL" id="KAF2761277.1"/>
    </source>
</evidence>
<gene>
    <name evidence="5" type="ORF">EJ05DRAFT_473807</name>
</gene>
<dbReference type="InterPro" id="IPR029044">
    <property type="entry name" value="Nucleotide-diphossugar_trans"/>
</dbReference>
<accession>A0A6A6WI01</accession>
<dbReference type="PANTHER" id="PTHR31834">
    <property type="entry name" value="INITIATION-SPECIFIC ALPHA-1,6-MANNOSYLTRANSFERASE"/>
    <property type="match status" value="1"/>
</dbReference>
<dbReference type="GO" id="GO:0000136">
    <property type="term" value="C:mannan polymerase complex"/>
    <property type="evidence" value="ECO:0007669"/>
    <property type="project" value="TreeGrafter"/>
</dbReference>
<organism evidence="5 6">
    <name type="scientific">Pseudovirgaria hyperparasitica</name>
    <dbReference type="NCBI Taxonomy" id="470096"/>
    <lineage>
        <taxon>Eukaryota</taxon>
        <taxon>Fungi</taxon>
        <taxon>Dikarya</taxon>
        <taxon>Ascomycota</taxon>
        <taxon>Pezizomycotina</taxon>
        <taxon>Dothideomycetes</taxon>
        <taxon>Dothideomycetes incertae sedis</taxon>
        <taxon>Acrospermales</taxon>
        <taxon>Acrospermaceae</taxon>
        <taxon>Pseudovirgaria</taxon>
    </lineage>
</organism>
<dbReference type="OrthoDB" id="409543at2759"/>
<dbReference type="SUPFAM" id="SSF53448">
    <property type="entry name" value="Nucleotide-diphospho-sugar transferases"/>
    <property type="match status" value="1"/>
</dbReference>
<dbReference type="Gene3D" id="3.90.550.20">
    <property type="match status" value="1"/>
</dbReference>
<dbReference type="InterPro" id="IPR039367">
    <property type="entry name" value="Och1-like"/>
</dbReference>
<keyword evidence="4" id="KW-0812">Transmembrane</keyword>
<feature type="compositionally biased region" description="Pro residues" evidence="3">
    <location>
        <begin position="424"/>
        <end position="445"/>
    </location>
</feature>
<reference evidence="5" key="1">
    <citation type="journal article" date="2020" name="Stud. Mycol.">
        <title>101 Dothideomycetes genomes: a test case for predicting lifestyles and emergence of pathogens.</title>
        <authorList>
            <person name="Haridas S."/>
            <person name="Albert R."/>
            <person name="Binder M."/>
            <person name="Bloem J."/>
            <person name="Labutti K."/>
            <person name="Salamov A."/>
            <person name="Andreopoulos B."/>
            <person name="Baker S."/>
            <person name="Barry K."/>
            <person name="Bills G."/>
            <person name="Bluhm B."/>
            <person name="Cannon C."/>
            <person name="Castanera R."/>
            <person name="Culley D."/>
            <person name="Daum C."/>
            <person name="Ezra D."/>
            <person name="Gonzalez J."/>
            <person name="Henrissat B."/>
            <person name="Kuo A."/>
            <person name="Liang C."/>
            <person name="Lipzen A."/>
            <person name="Lutzoni F."/>
            <person name="Magnuson J."/>
            <person name="Mondo S."/>
            <person name="Nolan M."/>
            <person name="Ohm R."/>
            <person name="Pangilinan J."/>
            <person name="Park H.-J."/>
            <person name="Ramirez L."/>
            <person name="Alfaro M."/>
            <person name="Sun H."/>
            <person name="Tritt A."/>
            <person name="Yoshinaga Y."/>
            <person name="Zwiers L.-H."/>
            <person name="Turgeon B."/>
            <person name="Goodwin S."/>
            <person name="Spatafora J."/>
            <person name="Crous P."/>
            <person name="Grigoriev I."/>
        </authorList>
    </citation>
    <scope>NUCLEOTIDE SEQUENCE</scope>
    <source>
        <strain evidence="5">CBS 121739</strain>
    </source>
</reference>
<proteinExistence type="inferred from homology"/>
<evidence type="ECO:0000256" key="3">
    <source>
        <dbReference type="SAM" id="MobiDB-lite"/>
    </source>
</evidence>
<name>A0A6A6WI01_9PEZI</name>
<dbReference type="RefSeq" id="XP_033603728.1">
    <property type="nucleotide sequence ID" value="XM_033743471.1"/>
</dbReference>
<dbReference type="InterPro" id="IPR007577">
    <property type="entry name" value="GlycoTrfase_DXD_sugar-bd_CS"/>
</dbReference>
<dbReference type="GO" id="GO:0006487">
    <property type="term" value="P:protein N-linked glycosylation"/>
    <property type="evidence" value="ECO:0007669"/>
    <property type="project" value="TreeGrafter"/>
</dbReference>
<evidence type="ECO:0000313" key="6">
    <source>
        <dbReference type="Proteomes" id="UP000799437"/>
    </source>
</evidence>
<evidence type="ECO:0000256" key="4">
    <source>
        <dbReference type="SAM" id="Phobius"/>
    </source>
</evidence>
<evidence type="ECO:0000256" key="2">
    <source>
        <dbReference type="SAM" id="Coils"/>
    </source>
</evidence>
<evidence type="ECO:0008006" key="7">
    <source>
        <dbReference type="Google" id="ProtNLM"/>
    </source>
</evidence>
<dbReference type="PANTHER" id="PTHR31834:SF8">
    <property type="entry name" value="TRANSFERASE, PUTATIVE (AFU_ORTHOLOGUE AFUA_6G14040)-RELATED"/>
    <property type="match status" value="1"/>
</dbReference>
<keyword evidence="2" id="KW-0175">Coiled coil</keyword>
<feature type="transmembrane region" description="Helical" evidence="4">
    <location>
        <begin position="21"/>
        <end position="41"/>
    </location>
</feature>
<keyword evidence="4" id="KW-0472">Membrane</keyword>
<dbReference type="GO" id="GO:0000009">
    <property type="term" value="F:alpha-1,6-mannosyltransferase activity"/>
    <property type="evidence" value="ECO:0007669"/>
    <property type="project" value="InterPro"/>
</dbReference>
<sequence>MLLNSPTATKFGGAFPKQIQRALPVGIAVVVLFFILSSAGFRGVSLENSLEENSHISKGFPRKIWQTWKADALNLEERDLGRARTWTTKNPSYRYELLTDDTDMYYVETHFGPEGFNRPDIVHMYRSITARIIKADLLRYLIMYAEGGVYTDIDVEAIRPLERFIPERYNVEDVDMIVGVEIDQPEFRQHPILGQKCQSFCQWTFVCKPRLPVMMKLVEHIMKWLNELSRKQNKSIGELELDFDEVITGTGPSAFTDAIIAEMTRKEGKVVGWDQFHGMSESKLVGGVLVLTVEAFAAGQGHSDSGNHDSRSALVKHRFHASGWPTTHPRYLHPVYGEVEHCNWNADCVKAWDEGTKNFESLPQEEKDKLIAEKKIKDEEDEKKRIKEEELSYAANAVLGLIGAGQVPLTPDSVSSPADAPAPEQGPPAAFPPSDPPAAFPPPQEQPAFPAPDASHQEAKLRKI</sequence>
<keyword evidence="4" id="KW-1133">Transmembrane helix</keyword>
<dbReference type="GeneID" id="54484525"/>
<feature type="compositionally biased region" description="Basic and acidic residues" evidence="3">
    <location>
        <begin position="455"/>
        <end position="464"/>
    </location>
</feature>
<protein>
    <recommendedName>
        <fullName evidence="7">Glycosyl transferase</fullName>
    </recommendedName>
</protein>
<feature type="coiled-coil region" evidence="2">
    <location>
        <begin position="362"/>
        <end position="389"/>
    </location>
</feature>
<comment type="similarity">
    <text evidence="1">Belongs to the glycosyltransferase 32 family.</text>
</comment>
<dbReference type="Pfam" id="PF04488">
    <property type="entry name" value="Gly_transf_sug"/>
    <property type="match status" value="1"/>
</dbReference>
<dbReference type="AlphaFoldDB" id="A0A6A6WI01"/>
<evidence type="ECO:0000256" key="1">
    <source>
        <dbReference type="ARBA" id="ARBA00009003"/>
    </source>
</evidence>
<dbReference type="EMBL" id="ML996567">
    <property type="protein sequence ID" value="KAF2761277.1"/>
    <property type="molecule type" value="Genomic_DNA"/>
</dbReference>